<dbReference type="EMBL" id="KN834863">
    <property type="protein sequence ID" value="KIK51453.1"/>
    <property type="molecule type" value="Genomic_DNA"/>
</dbReference>
<dbReference type="HOGENOM" id="CLU_034012_0_0_1"/>
<accession>A0A0D0C9J5</accession>
<gene>
    <name evidence="1" type="ORF">GYMLUDRAFT_64823</name>
</gene>
<dbReference type="OrthoDB" id="3229882at2759"/>
<keyword evidence="2" id="KW-1185">Reference proteome</keyword>
<dbReference type="Proteomes" id="UP000053593">
    <property type="component" value="Unassembled WGS sequence"/>
</dbReference>
<evidence type="ECO:0000313" key="2">
    <source>
        <dbReference type="Proteomes" id="UP000053593"/>
    </source>
</evidence>
<organism evidence="1 2">
    <name type="scientific">Collybiopsis luxurians FD-317 M1</name>
    <dbReference type="NCBI Taxonomy" id="944289"/>
    <lineage>
        <taxon>Eukaryota</taxon>
        <taxon>Fungi</taxon>
        <taxon>Dikarya</taxon>
        <taxon>Basidiomycota</taxon>
        <taxon>Agaricomycotina</taxon>
        <taxon>Agaricomycetes</taxon>
        <taxon>Agaricomycetidae</taxon>
        <taxon>Agaricales</taxon>
        <taxon>Marasmiineae</taxon>
        <taxon>Omphalotaceae</taxon>
        <taxon>Collybiopsis</taxon>
        <taxon>Collybiopsis luxurians</taxon>
    </lineage>
</organism>
<name>A0A0D0C9J5_9AGAR</name>
<proteinExistence type="predicted"/>
<sequence>MAFTKKKLSPLEIKERLLDPASDFQTQLIAYIESVRVGEFLTGSKTEVSEAIRVAESSPSYVSPELTLPEPAPPSCHCNYPGCDACAAYSDWLQRYKFMVDDLLLKSNVHDCNRAMKADGTVDWDKFEVSCMNNKYRRCKARFPRAMFKETIIDCTTGHLSLKKLEEWLNDISPALT</sequence>
<protein>
    <submittedName>
        <fullName evidence="1">Uncharacterized protein</fullName>
    </submittedName>
</protein>
<dbReference type="AlphaFoldDB" id="A0A0D0C9J5"/>
<reference evidence="1 2" key="1">
    <citation type="submission" date="2014-04" db="EMBL/GenBank/DDBJ databases">
        <title>Evolutionary Origins and Diversification of the Mycorrhizal Mutualists.</title>
        <authorList>
            <consortium name="DOE Joint Genome Institute"/>
            <consortium name="Mycorrhizal Genomics Consortium"/>
            <person name="Kohler A."/>
            <person name="Kuo A."/>
            <person name="Nagy L.G."/>
            <person name="Floudas D."/>
            <person name="Copeland A."/>
            <person name="Barry K.W."/>
            <person name="Cichocki N."/>
            <person name="Veneault-Fourrey C."/>
            <person name="LaButti K."/>
            <person name="Lindquist E.A."/>
            <person name="Lipzen A."/>
            <person name="Lundell T."/>
            <person name="Morin E."/>
            <person name="Murat C."/>
            <person name="Riley R."/>
            <person name="Ohm R."/>
            <person name="Sun H."/>
            <person name="Tunlid A."/>
            <person name="Henrissat B."/>
            <person name="Grigoriev I.V."/>
            <person name="Hibbett D.S."/>
            <person name="Martin F."/>
        </authorList>
    </citation>
    <scope>NUCLEOTIDE SEQUENCE [LARGE SCALE GENOMIC DNA]</scope>
    <source>
        <strain evidence="1 2">FD-317 M1</strain>
    </source>
</reference>
<evidence type="ECO:0000313" key="1">
    <source>
        <dbReference type="EMBL" id="KIK51453.1"/>
    </source>
</evidence>